<proteinExistence type="predicted"/>
<dbReference type="RefSeq" id="WP_257745572.1">
    <property type="nucleotide sequence ID" value="NZ_CP102487.1"/>
</dbReference>
<evidence type="ECO:0000313" key="1">
    <source>
        <dbReference type="EMBL" id="UUX58710.1"/>
    </source>
</evidence>
<evidence type="ECO:0000313" key="2">
    <source>
        <dbReference type="Proteomes" id="UP001060018"/>
    </source>
</evidence>
<reference evidence="1" key="1">
    <citation type="journal article" date="2022" name="Pest Manag. Sci.">
        <title>Glutamicibacter halophytocola-mediated host fitness of potato tuber moth on Solanaceae crops.</title>
        <authorList>
            <person name="Wang W."/>
            <person name="Xiao G."/>
            <person name="Du G."/>
            <person name="Chang L."/>
            <person name="Yang Y."/>
            <person name="Ye J."/>
            <person name="Chen B."/>
        </authorList>
    </citation>
    <scope>NUCLEOTIDE SEQUENCE</scope>
    <source>
        <strain evidence="1">S2</strain>
    </source>
</reference>
<dbReference type="GO" id="GO:0005524">
    <property type="term" value="F:ATP binding"/>
    <property type="evidence" value="ECO:0007669"/>
    <property type="project" value="UniProtKB-KW"/>
</dbReference>
<keyword evidence="1" id="KW-0547">Nucleotide-binding</keyword>
<sequence length="480" mass="54097">MEAEDLQPSVDLLESMRSVGYSLGAALADLIDNSITAAASHVEIEFDVVEGKCITILDDGRGISPPKAREALRLAGSVGDRAADDLGRFGLGLKTASLSQARRLTLVTKQQDTVTALRWDIDYVKDSGKWAVLVLDQKDISELPLHEELMSKNSGTLVIWHNLDLLLGDSSKPGPFLAEKVVSLRHELGLTFHRYLSEKRSPLKITLNGTSIGAIDPFLKKNPKTQRSGTEPMFFGKHVVQFEAFTLPHSSHLSRAERRRHDLGEGMRDAQGFYFYRNRRLISYGSWHGLAKMNELSKQTRVQVDVPSELDSLWQLDIKKSKAEPPATFKQRLRQLLRPILEQSHRVHTFRGRRENREIEHIWNKIRTEEGFRYEINTDSPIVISAIQDLSDVEASRIHRLLQLISNTFPVLDAYAEVAANHESQALSETSEEIRLRLVDIHKSGLLSSDPKIALTQLAQVEPFNNILGLEQVINKIWKG</sequence>
<name>A0AA94XRT5_9MICC</name>
<accession>A0AA94XRT5</accession>
<dbReference type="Gene3D" id="3.30.565.10">
    <property type="entry name" value="Histidine kinase-like ATPase, C-terminal domain"/>
    <property type="match status" value="1"/>
</dbReference>
<dbReference type="Proteomes" id="UP001060018">
    <property type="component" value="Chromosome"/>
</dbReference>
<organism evidence="1 2">
    <name type="scientific">Glutamicibacter halophytocola</name>
    <dbReference type="NCBI Taxonomy" id="1933880"/>
    <lineage>
        <taxon>Bacteria</taxon>
        <taxon>Bacillati</taxon>
        <taxon>Actinomycetota</taxon>
        <taxon>Actinomycetes</taxon>
        <taxon>Micrococcales</taxon>
        <taxon>Micrococcaceae</taxon>
        <taxon>Glutamicibacter</taxon>
    </lineage>
</organism>
<dbReference type="SUPFAM" id="SSF55874">
    <property type="entry name" value="ATPase domain of HSP90 chaperone/DNA topoisomerase II/histidine kinase"/>
    <property type="match status" value="1"/>
</dbReference>
<dbReference type="EMBL" id="CP102487">
    <property type="protein sequence ID" value="UUX58710.1"/>
    <property type="molecule type" value="Genomic_DNA"/>
</dbReference>
<dbReference type="Pfam" id="PF13589">
    <property type="entry name" value="HATPase_c_3"/>
    <property type="match status" value="1"/>
</dbReference>
<dbReference type="InterPro" id="IPR036890">
    <property type="entry name" value="HATPase_C_sf"/>
</dbReference>
<protein>
    <submittedName>
        <fullName evidence="1">ATP-binding protein</fullName>
    </submittedName>
</protein>
<keyword evidence="1" id="KW-0067">ATP-binding</keyword>
<dbReference type="AlphaFoldDB" id="A0AA94XRT5"/>
<gene>
    <name evidence="1" type="ORF">NUH22_15650</name>
</gene>